<evidence type="ECO:0000256" key="3">
    <source>
        <dbReference type="ARBA" id="ARBA00006753"/>
    </source>
</evidence>
<evidence type="ECO:0000256" key="11">
    <source>
        <dbReference type="RuleBase" id="RU004171"/>
    </source>
</evidence>
<keyword evidence="7" id="KW-0791">Threonine biosynthesis</keyword>
<keyword evidence="10" id="KW-0486">Methionine biosynthesis</keyword>
<dbReference type="SUPFAM" id="SSF55347">
    <property type="entry name" value="Glyceraldehyde-3-phosphate dehydrogenase-like, C-terminal domain"/>
    <property type="match status" value="1"/>
</dbReference>
<evidence type="ECO:0000256" key="4">
    <source>
        <dbReference type="ARBA" id="ARBA00013213"/>
    </source>
</evidence>
<dbReference type="Pfam" id="PF00742">
    <property type="entry name" value="Homoserine_dh"/>
    <property type="match status" value="1"/>
</dbReference>
<evidence type="ECO:0000256" key="9">
    <source>
        <dbReference type="ARBA" id="ARBA00023002"/>
    </source>
</evidence>
<dbReference type="Proteomes" id="UP001518990">
    <property type="component" value="Unassembled WGS sequence"/>
</dbReference>
<evidence type="ECO:0000256" key="5">
    <source>
        <dbReference type="ARBA" id="ARBA00013376"/>
    </source>
</evidence>
<feature type="domain" description="ACT" evidence="12">
    <location>
        <begin position="351"/>
        <end position="426"/>
    </location>
</feature>
<keyword evidence="8" id="KW-0521">NADP</keyword>
<dbReference type="EMBL" id="JACTNF010000003">
    <property type="protein sequence ID" value="MBO1073774.1"/>
    <property type="molecule type" value="Genomic_DNA"/>
</dbReference>
<keyword evidence="14" id="KW-1185">Reference proteome</keyword>
<dbReference type="SUPFAM" id="SSF51735">
    <property type="entry name" value="NAD(P)-binding Rossmann-fold domains"/>
    <property type="match status" value="1"/>
</dbReference>
<dbReference type="InterPro" id="IPR002912">
    <property type="entry name" value="ACT_dom"/>
</dbReference>
<gene>
    <name evidence="13" type="ORF">IAI60_04050</name>
</gene>
<evidence type="ECO:0000259" key="12">
    <source>
        <dbReference type="PROSITE" id="PS51671"/>
    </source>
</evidence>
<reference evidence="13 14" key="1">
    <citation type="submission" date="2020-09" db="EMBL/GenBank/DDBJ databases">
        <title>Roseomonas.</title>
        <authorList>
            <person name="Zhu W."/>
        </authorList>
    </citation>
    <scope>NUCLEOTIDE SEQUENCE [LARGE SCALE GENOMIC DNA]</scope>
    <source>
        <strain evidence="13 14">1311</strain>
    </source>
</reference>
<organism evidence="13 14">
    <name type="scientific">Roseomonas marmotae</name>
    <dbReference type="NCBI Taxonomy" id="2768161"/>
    <lineage>
        <taxon>Bacteria</taxon>
        <taxon>Pseudomonadati</taxon>
        <taxon>Pseudomonadota</taxon>
        <taxon>Alphaproteobacteria</taxon>
        <taxon>Acetobacterales</taxon>
        <taxon>Roseomonadaceae</taxon>
        <taxon>Roseomonas</taxon>
    </lineage>
</organism>
<dbReference type="Gene3D" id="3.30.360.10">
    <property type="entry name" value="Dihydrodipicolinate Reductase, domain 2"/>
    <property type="match status" value="1"/>
</dbReference>
<dbReference type="PROSITE" id="PS51671">
    <property type="entry name" value="ACT"/>
    <property type="match status" value="1"/>
</dbReference>
<dbReference type="InterPro" id="IPR019811">
    <property type="entry name" value="HDH_CS"/>
</dbReference>
<dbReference type="PROSITE" id="PS01042">
    <property type="entry name" value="HOMOSER_DHGENASE"/>
    <property type="match status" value="1"/>
</dbReference>
<dbReference type="CDD" id="cd04881">
    <property type="entry name" value="ACT_HSDH-Hom"/>
    <property type="match status" value="1"/>
</dbReference>
<evidence type="ECO:0000256" key="6">
    <source>
        <dbReference type="ARBA" id="ARBA00022605"/>
    </source>
</evidence>
<sequence length="430" mass="44940">MTRPLAIGVAGLGTVGAGVLKLLRDNAELIAARAGRPIVVTAVAARDRNRDRGVPLDGMRWYEDPVRLAADEKVDVVVELIGGSSGPARELVEAALAARKPVVTANKALLALHGAALAEKAEAADVPLAFEAAVAGGIPAIKGLREGLAANNIARVTGILNGTCNYILTCMRDQGREFADVLAEAQKLGYAEADPSFDIDGIDAAHKLAILAALAFGRPVDFGSVHVEGIRNVTALDIKLAEELGYRIKLLGIAQAVEGGVSTRVHPCMVPVSHPIAVVDGVYNAVVAEGDFVGRVVLEGRGAGAGPTASAVVADLIDIARERSTPVWGAATTALSQKSAVPMDRHVGAYYLRLMVLDRPGVVAEITGVLRDHRISLESMIQRGRAPGEAVPIVLTTHDCQEASMRGALERIAGLDSVLEPPALIRIETL</sequence>
<evidence type="ECO:0000256" key="10">
    <source>
        <dbReference type="ARBA" id="ARBA00023167"/>
    </source>
</evidence>
<dbReference type="RefSeq" id="WP_207445368.1">
    <property type="nucleotide sequence ID" value="NZ_CP061091.1"/>
</dbReference>
<dbReference type="Pfam" id="PF03447">
    <property type="entry name" value="NAD_binding_3"/>
    <property type="match status" value="1"/>
</dbReference>
<keyword evidence="6" id="KW-0028">Amino-acid biosynthesis</keyword>
<dbReference type="PANTHER" id="PTHR43331:SF1">
    <property type="entry name" value="HOMOSERINE DEHYDROGENASE"/>
    <property type="match status" value="1"/>
</dbReference>
<evidence type="ECO:0000313" key="14">
    <source>
        <dbReference type="Proteomes" id="UP001518990"/>
    </source>
</evidence>
<dbReference type="Pfam" id="PF01842">
    <property type="entry name" value="ACT"/>
    <property type="match status" value="1"/>
</dbReference>
<evidence type="ECO:0000256" key="8">
    <source>
        <dbReference type="ARBA" id="ARBA00022857"/>
    </source>
</evidence>
<dbReference type="EC" id="1.1.1.3" evidence="4"/>
<dbReference type="PANTHER" id="PTHR43331">
    <property type="entry name" value="HOMOSERINE DEHYDROGENASE"/>
    <property type="match status" value="1"/>
</dbReference>
<dbReference type="PIRSF" id="PIRSF000098">
    <property type="entry name" value="Homoser_dehydrog"/>
    <property type="match status" value="1"/>
</dbReference>
<evidence type="ECO:0000256" key="1">
    <source>
        <dbReference type="ARBA" id="ARBA00005056"/>
    </source>
</evidence>
<comment type="pathway">
    <text evidence="1">Amino-acid biosynthesis; L-threonine biosynthesis; L-threonine from L-aspartate: step 3/5.</text>
</comment>
<dbReference type="SUPFAM" id="SSF55021">
    <property type="entry name" value="ACT-like"/>
    <property type="match status" value="1"/>
</dbReference>
<dbReference type="InterPro" id="IPR016204">
    <property type="entry name" value="HDH"/>
</dbReference>
<dbReference type="Gene3D" id="3.40.50.720">
    <property type="entry name" value="NAD(P)-binding Rossmann-like Domain"/>
    <property type="match status" value="1"/>
</dbReference>
<dbReference type="NCBIfam" id="NF004976">
    <property type="entry name" value="PRK06349.1"/>
    <property type="match status" value="1"/>
</dbReference>
<proteinExistence type="inferred from homology"/>
<evidence type="ECO:0000256" key="2">
    <source>
        <dbReference type="ARBA" id="ARBA00005062"/>
    </source>
</evidence>
<protein>
    <recommendedName>
        <fullName evidence="5">Homoserine dehydrogenase</fullName>
        <ecNumber evidence="4">1.1.1.3</ecNumber>
    </recommendedName>
</protein>
<comment type="similarity">
    <text evidence="3 11">Belongs to the homoserine dehydrogenase family.</text>
</comment>
<comment type="pathway">
    <text evidence="2">Amino-acid biosynthesis; L-methionine biosynthesis via de novo pathway; L-homoserine from L-aspartate: step 3/3.</text>
</comment>
<dbReference type="Gene3D" id="3.30.70.260">
    <property type="match status" value="1"/>
</dbReference>
<keyword evidence="9" id="KW-0560">Oxidoreductase</keyword>
<evidence type="ECO:0000256" key="7">
    <source>
        <dbReference type="ARBA" id="ARBA00022697"/>
    </source>
</evidence>
<name>A0ABS3K8I3_9PROT</name>
<comment type="caution">
    <text evidence="13">The sequence shown here is derived from an EMBL/GenBank/DDBJ whole genome shotgun (WGS) entry which is preliminary data.</text>
</comment>
<dbReference type="InterPro" id="IPR005106">
    <property type="entry name" value="Asp/hSer_DH_NAD-bd"/>
</dbReference>
<dbReference type="InterPro" id="IPR001342">
    <property type="entry name" value="HDH_cat"/>
</dbReference>
<dbReference type="InterPro" id="IPR036291">
    <property type="entry name" value="NAD(P)-bd_dom_sf"/>
</dbReference>
<evidence type="ECO:0000313" key="13">
    <source>
        <dbReference type="EMBL" id="MBO1073774.1"/>
    </source>
</evidence>
<dbReference type="InterPro" id="IPR045865">
    <property type="entry name" value="ACT-like_dom_sf"/>
</dbReference>
<accession>A0ABS3K8I3</accession>